<evidence type="ECO:0000313" key="1">
    <source>
        <dbReference type="EMBL" id="CAF9940107.1"/>
    </source>
</evidence>
<keyword evidence="2" id="KW-1185">Reference proteome</keyword>
<proteinExistence type="predicted"/>
<dbReference type="AlphaFoldDB" id="A0A8H3J3M8"/>
<comment type="caution">
    <text evidence="1">The sequence shown here is derived from an EMBL/GenBank/DDBJ whole genome shotgun (WGS) entry which is preliminary data.</text>
</comment>
<dbReference type="Proteomes" id="UP000664534">
    <property type="component" value="Unassembled WGS sequence"/>
</dbReference>
<reference evidence="1" key="1">
    <citation type="submission" date="2021-03" db="EMBL/GenBank/DDBJ databases">
        <authorList>
            <person name="Tagirdzhanova G."/>
        </authorList>
    </citation>
    <scope>NUCLEOTIDE SEQUENCE</scope>
</reference>
<accession>A0A8H3J3M8</accession>
<protein>
    <submittedName>
        <fullName evidence="1">Uncharacterized protein</fullName>
    </submittedName>
</protein>
<dbReference type="EMBL" id="CAJPDT010000127">
    <property type="protein sequence ID" value="CAF9940107.1"/>
    <property type="molecule type" value="Genomic_DNA"/>
</dbReference>
<name>A0A8H3J3M8_9LECA</name>
<organism evidence="1 2">
    <name type="scientific">Imshaugia aleurites</name>
    <dbReference type="NCBI Taxonomy" id="172621"/>
    <lineage>
        <taxon>Eukaryota</taxon>
        <taxon>Fungi</taxon>
        <taxon>Dikarya</taxon>
        <taxon>Ascomycota</taxon>
        <taxon>Pezizomycotina</taxon>
        <taxon>Lecanoromycetes</taxon>
        <taxon>OSLEUM clade</taxon>
        <taxon>Lecanoromycetidae</taxon>
        <taxon>Lecanorales</taxon>
        <taxon>Lecanorineae</taxon>
        <taxon>Parmeliaceae</taxon>
        <taxon>Imshaugia</taxon>
    </lineage>
</organism>
<gene>
    <name evidence="1" type="ORF">IMSHALPRED_001753</name>
</gene>
<evidence type="ECO:0000313" key="2">
    <source>
        <dbReference type="Proteomes" id="UP000664534"/>
    </source>
</evidence>
<sequence length="62" mass="6895">MAYDTTVCGDAFVFRIEANVDGTDKPGRANYIDMDGGRGREDLAPGFRAIEVLQNRSDELRK</sequence>